<feature type="transmembrane region" description="Helical" evidence="6">
    <location>
        <begin position="149"/>
        <end position="171"/>
    </location>
</feature>
<feature type="transmembrane region" description="Helical" evidence="6">
    <location>
        <begin position="91"/>
        <end position="110"/>
    </location>
</feature>
<dbReference type="PANTHER" id="PTHR48022:SF2">
    <property type="entry name" value="PLASTIDIC GLUCOSE TRANSPORTER 4"/>
    <property type="match status" value="1"/>
</dbReference>
<feature type="transmembrane region" description="Helical" evidence="6">
    <location>
        <begin position="292"/>
        <end position="313"/>
    </location>
</feature>
<keyword evidence="9" id="KW-1185">Reference proteome</keyword>
<dbReference type="HOGENOM" id="CLU_001265_46_6_2"/>
<sequence length="454" mass="50489">MSAPSDIIRRFDEARLTMAHYRWTILAAMGDFLDSGAIVAGAVSTIYWISVFHLTSILLGIIAAFSPNAFAAFVGAIIAGPLGDRYGRKTIYMYDLLAYFIGAVIMAAAVNYVMLLIGYIIVGIAVGLDVPTSWSLIAEYAPRQRRGFLMAFTNVMWYIGPIVMLLLGIAFEPYGALTFRVVFGVLAAVAIITWVLRRGLIESPRWGLVTGKTNVVESALKQLGEQAPQANAQQQTQQAQYKYKWSDIFKYKKGLAFIIPIYIFWGVPAGTFGFFLPFFFKDIGFTTTTMAYVGQILWFITAIIGVVAVYMQLSDRLNRNVMYAVAAALCALSFALPIFLPFSILWVALFNVIGFGFGHGMWLWPQTRVWSTELFPTEVRNSAQGFAWSWMRFALGVWSLFVPTIISVIGYRAIAAVATSLFILNIIIGYLYGPRSQGKSLEEVLRDFYGGKIP</sequence>
<name>A8M9X1_CALMQ</name>
<dbReference type="InterPro" id="IPR005829">
    <property type="entry name" value="Sugar_transporter_CS"/>
</dbReference>
<dbReference type="InterPro" id="IPR036259">
    <property type="entry name" value="MFS_trans_sf"/>
</dbReference>
<keyword evidence="3 6" id="KW-0812">Transmembrane</keyword>
<evidence type="ECO:0000313" key="9">
    <source>
        <dbReference type="Proteomes" id="UP000001137"/>
    </source>
</evidence>
<dbReference type="SUPFAM" id="SSF103473">
    <property type="entry name" value="MFS general substrate transporter"/>
    <property type="match status" value="1"/>
</dbReference>
<feature type="transmembrane region" description="Helical" evidence="6">
    <location>
        <begin position="320"/>
        <end position="338"/>
    </location>
</feature>
<protein>
    <submittedName>
        <fullName evidence="8">Major facilitator superfamily MFS_1</fullName>
    </submittedName>
</protein>
<accession>A8M9X1</accession>
<dbReference type="Proteomes" id="UP000001137">
    <property type="component" value="Chromosome"/>
</dbReference>
<dbReference type="AlphaFoldDB" id="A8M9X1"/>
<dbReference type="eggNOG" id="arCOG02684">
    <property type="taxonomic scope" value="Archaea"/>
</dbReference>
<reference evidence="8 9" key="1">
    <citation type="submission" date="2007-10" db="EMBL/GenBank/DDBJ databases">
        <title>Complete sequence of Caldivirga maquilingensis IC-167.</title>
        <authorList>
            <consortium name="US DOE Joint Genome Institute"/>
            <person name="Copeland A."/>
            <person name="Lucas S."/>
            <person name="Lapidus A."/>
            <person name="Barry K."/>
            <person name="Glavina del Rio T."/>
            <person name="Dalin E."/>
            <person name="Tice H."/>
            <person name="Pitluck S."/>
            <person name="Saunders E."/>
            <person name="Brettin T."/>
            <person name="Bruce D."/>
            <person name="Detter J.C."/>
            <person name="Han C."/>
            <person name="Schmutz J."/>
            <person name="Larimer F."/>
            <person name="Land M."/>
            <person name="Hauser L."/>
            <person name="Kyrpides N."/>
            <person name="Ivanova N."/>
            <person name="Biddle J.F."/>
            <person name="Zhang Z."/>
            <person name="Fitz-Gibbon S.T."/>
            <person name="Lowe T.M."/>
            <person name="Saltikov C."/>
            <person name="House C.H."/>
            <person name="Richardson P."/>
        </authorList>
    </citation>
    <scope>NUCLEOTIDE SEQUENCE [LARGE SCALE GENOMIC DNA]</scope>
    <source>
        <strain evidence="9">ATCC 700844 / DSM 13496 / JCM 10307 / IC-167</strain>
    </source>
</reference>
<feature type="transmembrane region" description="Helical" evidence="6">
    <location>
        <begin position="385"/>
        <end position="406"/>
    </location>
</feature>
<feature type="transmembrane region" description="Helical" evidence="6">
    <location>
        <begin position="254"/>
        <end position="280"/>
    </location>
</feature>
<evidence type="ECO:0000256" key="4">
    <source>
        <dbReference type="ARBA" id="ARBA00022989"/>
    </source>
</evidence>
<evidence type="ECO:0000259" key="7">
    <source>
        <dbReference type="PROSITE" id="PS50850"/>
    </source>
</evidence>
<dbReference type="InterPro" id="IPR050360">
    <property type="entry name" value="MFS_Sugar_Transporters"/>
</dbReference>
<keyword evidence="4 6" id="KW-1133">Transmembrane helix</keyword>
<evidence type="ECO:0000256" key="3">
    <source>
        <dbReference type="ARBA" id="ARBA00022692"/>
    </source>
</evidence>
<dbReference type="RefSeq" id="WP_012186661.1">
    <property type="nucleotide sequence ID" value="NC_009954.1"/>
</dbReference>
<feature type="transmembrane region" description="Helical" evidence="6">
    <location>
        <begin position="177"/>
        <end position="196"/>
    </location>
</feature>
<comment type="subcellular location">
    <subcellularLocation>
        <location evidence="1">Membrane</location>
        <topology evidence="1">Multi-pass membrane protein</topology>
    </subcellularLocation>
</comment>
<dbReference type="PROSITE" id="PS50850">
    <property type="entry name" value="MFS"/>
    <property type="match status" value="1"/>
</dbReference>
<evidence type="ECO:0000256" key="6">
    <source>
        <dbReference type="SAM" id="Phobius"/>
    </source>
</evidence>
<gene>
    <name evidence="8" type="ordered locus">Cmaq_1619</name>
</gene>
<evidence type="ECO:0000256" key="2">
    <source>
        <dbReference type="ARBA" id="ARBA00010992"/>
    </source>
</evidence>
<feature type="transmembrane region" description="Helical" evidence="6">
    <location>
        <begin position="412"/>
        <end position="432"/>
    </location>
</feature>
<feature type="transmembrane region" description="Helical" evidence="6">
    <location>
        <begin position="21"/>
        <end position="49"/>
    </location>
</feature>
<feature type="transmembrane region" description="Helical" evidence="6">
    <location>
        <begin position="116"/>
        <end position="137"/>
    </location>
</feature>
<dbReference type="EMBL" id="CP000852">
    <property type="protein sequence ID" value="ABW02442.1"/>
    <property type="molecule type" value="Genomic_DNA"/>
</dbReference>
<dbReference type="InterPro" id="IPR020846">
    <property type="entry name" value="MFS_dom"/>
</dbReference>
<dbReference type="GO" id="GO:0005351">
    <property type="term" value="F:carbohydrate:proton symporter activity"/>
    <property type="evidence" value="ECO:0007669"/>
    <property type="project" value="TreeGrafter"/>
</dbReference>
<dbReference type="GO" id="GO:0016020">
    <property type="term" value="C:membrane"/>
    <property type="evidence" value="ECO:0007669"/>
    <property type="project" value="UniProtKB-SubCell"/>
</dbReference>
<feature type="domain" description="Major facilitator superfamily (MFS) profile" evidence="7">
    <location>
        <begin position="23"/>
        <end position="437"/>
    </location>
</feature>
<dbReference type="Pfam" id="PF00083">
    <property type="entry name" value="Sugar_tr"/>
    <property type="match status" value="1"/>
</dbReference>
<organism evidence="8 9">
    <name type="scientific">Caldivirga maquilingensis (strain ATCC 700844 / DSM 13496 / JCM 10307 / IC-167)</name>
    <dbReference type="NCBI Taxonomy" id="397948"/>
    <lineage>
        <taxon>Archaea</taxon>
        <taxon>Thermoproteota</taxon>
        <taxon>Thermoprotei</taxon>
        <taxon>Thermoproteales</taxon>
        <taxon>Thermoproteaceae</taxon>
        <taxon>Caldivirga</taxon>
    </lineage>
</organism>
<comment type="similarity">
    <text evidence="2">Belongs to the major facilitator superfamily. Sugar transporter (TC 2.A.1.1) family.</text>
</comment>
<evidence type="ECO:0000256" key="1">
    <source>
        <dbReference type="ARBA" id="ARBA00004141"/>
    </source>
</evidence>
<dbReference type="PANTHER" id="PTHR48022">
    <property type="entry name" value="PLASTIDIC GLUCOSE TRANSPORTER 4"/>
    <property type="match status" value="1"/>
</dbReference>
<feature type="transmembrane region" description="Helical" evidence="6">
    <location>
        <begin position="344"/>
        <end position="364"/>
    </location>
</feature>
<keyword evidence="5 6" id="KW-0472">Membrane</keyword>
<dbReference type="Gene3D" id="1.20.1250.20">
    <property type="entry name" value="MFS general substrate transporter like domains"/>
    <property type="match status" value="1"/>
</dbReference>
<dbReference type="OrthoDB" id="117970at2157"/>
<dbReference type="KEGG" id="cma:Cmaq_1619"/>
<evidence type="ECO:0000313" key="8">
    <source>
        <dbReference type="EMBL" id="ABW02442.1"/>
    </source>
</evidence>
<evidence type="ECO:0000256" key="5">
    <source>
        <dbReference type="ARBA" id="ARBA00023136"/>
    </source>
</evidence>
<dbReference type="PROSITE" id="PS00217">
    <property type="entry name" value="SUGAR_TRANSPORT_2"/>
    <property type="match status" value="1"/>
</dbReference>
<dbReference type="InterPro" id="IPR005828">
    <property type="entry name" value="MFS_sugar_transport-like"/>
</dbReference>
<dbReference type="GeneID" id="5708864"/>
<feature type="transmembrane region" description="Helical" evidence="6">
    <location>
        <begin position="55"/>
        <end position="79"/>
    </location>
</feature>
<proteinExistence type="inferred from homology"/>
<dbReference type="STRING" id="397948.Cmaq_1619"/>